<reference evidence="1 2" key="1">
    <citation type="submission" date="2019-03" db="EMBL/GenBank/DDBJ databases">
        <title>Genomic Encyclopedia of Type Strains, Phase III (KMG-III): the genomes of soil and plant-associated and newly described type strains.</title>
        <authorList>
            <person name="Whitman W."/>
        </authorList>
    </citation>
    <scope>NUCLEOTIDE SEQUENCE [LARGE SCALE GENOMIC DNA]</scope>
    <source>
        <strain evidence="1 2">LMG 29544</strain>
    </source>
</reference>
<keyword evidence="2" id="KW-1185">Reference proteome</keyword>
<evidence type="ECO:0000313" key="2">
    <source>
        <dbReference type="Proteomes" id="UP000295509"/>
    </source>
</evidence>
<accession>A0A4R8LPM4</accession>
<sequence>MHITEPLPGDRRARLAFGLDWRAYPVKGGRAERRRYADDFGATHYVEYRVGEELIGGFATPDTGDVQGARLYSGAARIALHARVKSKIAALVLLQDGEKVHLVFVVRGAVRHDEVLTLEAANTRRFDIEQECLRLNLALTTLGAGQSIGDVDEAFNAAALLAERKCGRIEKLPMHVPAAVPLIVIVATLVFGVSKVMDAFAPPPPPPKREPTLQERYAKVVTQTFAHPEPRASALAPMLLTQFGPAETVLKGWLFDRAECGAVGHCVITFRREGGNFDDFNLAAPASMRPLRFDADARHLSAQGPAVPAVATVSAKDVKDWPSEQALIDMVQTPPQRLSVKPYEIDSYGYSVKLDPAKPLLAAPPALARAAKGKPIPMIRQGTWKAEGFRWQAPLLARLPASMTLESLTVELWLKDQVGIHFTAKGKYYVPD</sequence>
<evidence type="ECO:0000313" key="1">
    <source>
        <dbReference type="EMBL" id="TDY48268.1"/>
    </source>
</evidence>
<gene>
    <name evidence="1" type="ORF">BX592_111203</name>
</gene>
<proteinExistence type="predicted"/>
<organism evidence="1 2">
    <name type="scientific">Paraburkholderia rhizosphaerae</name>
    <dbReference type="NCBI Taxonomy" id="480658"/>
    <lineage>
        <taxon>Bacteria</taxon>
        <taxon>Pseudomonadati</taxon>
        <taxon>Pseudomonadota</taxon>
        <taxon>Betaproteobacteria</taxon>
        <taxon>Burkholderiales</taxon>
        <taxon>Burkholderiaceae</taxon>
        <taxon>Paraburkholderia</taxon>
    </lineage>
</organism>
<dbReference type="EMBL" id="SORE01000011">
    <property type="protein sequence ID" value="TDY48268.1"/>
    <property type="molecule type" value="Genomic_DNA"/>
</dbReference>
<dbReference type="AlphaFoldDB" id="A0A4R8LPM4"/>
<dbReference type="Proteomes" id="UP000295509">
    <property type="component" value="Unassembled WGS sequence"/>
</dbReference>
<name>A0A4R8LPM4_9BURK</name>
<dbReference type="OrthoDB" id="9066770at2"/>
<comment type="caution">
    <text evidence="1">The sequence shown here is derived from an EMBL/GenBank/DDBJ whole genome shotgun (WGS) entry which is preliminary data.</text>
</comment>
<protein>
    <submittedName>
        <fullName evidence="1">Pilin accessory protein (PilO)</fullName>
    </submittedName>
</protein>
<dbReference type="RefSeq" id="WP_134192888.1">
    <property type="nucleotide sequence ID" value="NZ_JBHLUW010000061.1"/>
</dbReference>